<dbReference type="GO" id="GO:0005886">
    <property type="term" value="C:plasma membrane"/>
    <property type="evidence" value="ECO:0007669"/>
    <property type="project" value="UniProtKB-SubCell"/>
</dbReference>
<protein>
    <recommendedName>
        <fullName evidence="9">Glycosyltransferase RgtA/B/C/D-like domain-containing protein</fullName>
    </recommendedName>
</protein>
<evidence type="ECO:0000256" key="8">
    <source>
        <dbReference type="SAM" id="Phobius"/>
    </source>
</evidence>
<comment type="subcellular location">
    <subcellularLocation>
        <location evidence="1">Cell membrane</location>
        <topology evidence="1">Multi-pass membrane protein</topology>
    </subcellularLocation>
</comment>
<dbReference type="GO" id="GO:0016763">
    <property type="term" value="F:pentosyltransferase activity"/>
    <property type="evidence" value="ECO:0007669"/>
    <property type="project" value="TreeGrafter"/>
</dbReference>
<keyword evidence="4" id="KW-0808">Transferase</keyword>
<keyword evidence="6 8" id="KW-1133">Transmembrane helix</keyword>
<evidence type="ECO:0000256" key="2">
    <source>
        <dbReference type="ARBA" id="ARBA00022475"/>
    </source>
</evidence>
<proteinExistence type="predicted"/>
<evidence type="ECO:0000259" key="9">
    <source>
        <dbReference type="Pfam" id="PF13231"/>
    </source>
</evidence>
<keyword evidence="7 8" id="KW-0472">Membrane</keyword>
<dbReference type="AlphaFoldDB" id="A0A382TIB6"/>
<evidence type="ECO:0000256" key="3">
    <source>
        <dbReference type="ARBA" id="ARBA00022676"/>
    </source>
</evidence>
<keyword evidence="3" id="KW-0328">Glycosyltransferase</keyword>
<feature type="non-terminal residue" evidence="10">
    <location>
        <position position="301"/>
    </location>
</feature>
<evidence type="ECO:0000256" key="7">
    <source>
        <dbReference type="ARBA" id="ARBA00023136"/>
    </source>
</evidence>
<evidence type="ECO:0000313" key="10">
    <source>
        <dbReference type="EMBL" id="SVD21713.1"/>
    </source>
</evidence>
<dbReference type="GO" id="GO:0008610">
    <property type="term" value="P:lipid biosynthetic process"/>
    <property type="evidence" value="ECO:0007669"/>
    <property type="project" value="UniProtKB-ARBA"/>
</dbReference>
<feature type="transmembrane region" description="Helical" evidence="8">
    <location>
        <begin position="64"/>
        <end position="80"/>
    </location>
</feature>
<evidence type="ECO:0000256" key="5">
    <source>
        <dbReference type="ARBA" id="ARBA00022692"/>
    </source>
</evidence>
<keyword evidence="2" id="KW-1003">Cell membrane</keyword>
<evidence type="ECO:0000256" key="6">
    <source>
        <dbReference type="ARBA" id="ARBA00022989"/>
    </source>
</evidence>
<dbReference type="PANTHER" id="PTHR33908:SF11">
    <property type="entry name" value="MEMBRANE PROTEIN"/>
    <property type="match status" value="1"/>
</dbReference>
<evidence type="ECO:0000256" key="1">
    <source>
        <dbReference type="ARBA" id="ARBA00004651"/>
    </source>
</evidence>
<sequence length="301" mass="33950">LPNKPSSKMRSFWIRLRHLCVLLIFVFALITGLRGIDYGGHPDEHVIFAGVKQMLNSGVFLPRWYGYPSLSFYVALLPSLKYTSTLRLAPELCFGSRPDSNDSLQEALLFEGYVNKHPDLLAKVNADTSGRSKSDIGKAHYCGSGRFEGRTADIYDTPQLRQLKKAYQDHLPNITSRGTPRLLHRLSTHVGFKDYILNARSISLTISLFSIFWVYLAVWNWRRSWAESLLAASLLGFSWEMAYHARWFVPDSMMMQFAALMLMFLSYAHRSSNPGVWLKCAAVAVGLACGTKYTGGILLVP</sequence>
<accession>A0A382TIB6</accession>
<feature type="transmembrane region" description="Helical" evidence="8">
    <location>
        <begin position="202"/>
        <end position="221"/>
    </location>
</feature>
<dbReference type="InterPro" id="IPR050297">
    <property type="entry name" value="LipidA_mod_glycosyltrf_83"/>
</dbReference>
<dbReference type="Pfam" id="PF13231">
    <property type="entry name" value="PMT_2"/>
    <property type="match status" value="1"/>
</dbReference>
<feature type="non-terminal residue" evidence="10">
    <location>
        <position position="1"/>
    </location>
</feature>
<reference evidence="10" key="1">
    <citation type="submission" date="2018-05" db="EMBL/GenBank/DDBJ databases">
        <authorList>
            <person name="Lanie J.A."/>
            <person name="Ng W.-L."/>
            <person name="Kazmierczak K.M."/>
            <person name="Andrzejewski T.M."/>
            <person name="Davidsen T.M."/>
            <person name="Wayne K.J."/>
            <person name="Tettelin H."/>
            <person name="Glass J.I."/>
            <person name="Rusch D."/>
            <person name="Podicherti R."/>
            <person name="Tsui H.-C.T."/>
            <person name="Winkler M.E."/>
        </authorList>
    </citation>
    <scope>NUCLEOTIDE SEQUENCE</scope>
</reference>
<feature type="transmembrane region" description="Helical" evidence="8">
    <location>
        <begin position="280"/>
        <end position="300"/>
    </location>
</feature>
<dbReference type="InterPro" id="IPR038731">
    <property type="entry name" value="RgtA/B/C-like"/>
</dbReference>
<gene>
    <name evidence="10" type="ORF">METZ01_LOCUS374567</name>
</gene>
<dbReference type="PANTHER" id="PTHR33908">
    <property type="entry name" value="MANNOSYLTRANSFERASE YKCB-RELATED"/>
    <property type="match status" value="1"/>
</dbReference>
<feature type="transmembrane region" description="Helical" evidence="8">
    <location>
        <begin position="247"/>
        <end position="268"/>
    </location>
</feature>
<evidence type="ECO:0000256" key="4">
    <source>
        <dbReference type="ARBA" id="ARBA00022679"/>
    </source>
</evidence>
<organism evidence="10">
    <name type="scientific">marine metagenome</name>
    <dbReference type="NCBI Taxonomy" id="408172"/>
    <lineage>
        <taxon>unclassified sequences</taxon>
        <taxon>metagenomes</taxon>
        <taxon>ecological metagenomes</taxon>
    </lineage>
</organism>
<keyword evidence="5 8" id="KW-0812">Transmembrane</keyword>
<dbReference type="EMBL" id="UINC01136760">
    <property type="protein sequence ID" value="SVD21713.1"/>
    <property type="molecule type" value="Genomic_DNA"/>
</dbReference>
<name>A0A382TIB6_9ZZZZ</name>
<feature type="domain" description="Glycosyltransferase RgtA/B/C/D-like" evidence="9">
    <location>
        <begin position="193"/>
        <end position="301"/>
    </location>
</feature>